<dbReference type="InterPro" id="IPR013760">
    <property type="entry name" value="Topo_IIA-like_dom_sf"/>
</dbReference>
<comment type="catalytic activity">
    <reaction evidence="1">
        <text>ATP-dependent breakage, passage and rejoining of double-stranded DNA.</text>
        <dbReference type="EC" id="5.6.2.2"/>
    </reaction>
</comment>
<proteinExistence type="predicted"/>
<keyword evidence="7 9" id="KW-0238">DNA-binding</keyword>
<feature type="domain" description="Topo IIA-type catalytic" evidence="10">
    <location>
        <begin position="1"/>
        <end position="74"/>
    </location>
</feature>
<dbReference type="PROSITE" id="PS52040">
    <property type="entry name" value="TOPO_IIA"/>
    <property type="match status" value="1"/>
</dbReference>
<protein>
    <recommendedName>
        <fullName evidence="3">DNA topoisomerase (ATP-hydrolyzing)</fullName>
        <ecNumber evidence="3">5.6.2.2</ecNumber>
    </recommendedName>
</protein>
<evidence type="ECO:0000256" key="4">
    <source>
        <dbReference type="ARBA" id="ARBA00022741"/>
    </source>
</evidence>
<evidence type="ECO:0000256" key="9">
    <source>
        <dbReference type="PROSITE-ProRule" id="PRU01384"/>
    </source>
</evidence>
<accession>A0ABQ9J304</accession>
<evidence type="ECO:0000256" key="7">
    <source>
        <dbReference type="ARBA" id="ARBA00023125"/>
    </source>
</evidence>
<keyword evidence="4" id="KW-0547">Nucleotide-binding</keyword>
<keyword evidence="5" id="KW-0067">ATP-binding</keyword>
<dbReference type="InterPro" id="IPR013757">
    <property type="entry name" value="Topo_IIA_A_a_sf"/>
</dbReference>
<dbReference type="Gene3D" id="1.10.268.10">
    <property type="entry name" value="Topoisomerase, domain 3"/>
    <property type="match status" value="1"/>
</dbReference>
<dbReference type="Proteomes" id="UP001162164">
    <property type="component" value="Unassembled WGS sequence"/>
</dbReference>
<evidence type="ECO:0000256" key="6">
    <source>
        <dbReference type="ARBA" id="ARBA00023029"/>
    </source>
</evidence>
<gene>
    <name evidence="11" type="ORF">NQ317_012301</name>
</gene>
<dbReference type="InterPro" id="IPR050634">
    <property type="entry name" value="DNA_Topoisomerase_II"/>
</dbReference>
<dbReference type="SUPFAM" id="SSF56719">
    <property type="entry name" value="Type II DNA topoisomerase"/>
    <property type="match status" value="1"/>
</dbReference>
<evidence type="ECO:0000259" key="10">
    <source>
        <dbReference type="PROSITE" id="PS52040"/>
    </source>
</evidence>
<keyword evidence="8" id="KW-0413">Isomerase</keyword>
<comment type="caution">
    <text evidence="11">The sequence shown here is derived from an EMBL/GenBank/DDBJ whole genome shotgun (WGS) entry which is preliminary data.</text>
</comment>
<evidence type="ECO:0000313" key="11">
    <source>
        <dbReference type="EMBL" id="KAJ8971334.1"/>
    </source>
</evidence>
<dbReference type="PANTHER" id="PTHR10169:SF38">
    <property type="entry name" value="DNA TOPOISOMERASE 2"/>
    <property type="match status" value="1"/>
</dbReference>
<keyword evidence="6" id="KW-0799">Topoisomerase</keyword>
<dbReference type="EMBL" id="JAPWTJ010001499">
    <property type="protein sequence ID" value="KAJ8971334.1"/>
    <property type="molecule type" value="Genomic_DNA"/>
</dbReference>
<sequence length="77" mass="9068">MKLTQHASVFNHKGLGSSSFTRTQVKKFDYLLGLSMWMLTEERKNELLKQKNVKLTELETLKRKSPSDIWREDLDVL</sequence>
<evidence type="ECO:0000256" key="5">
    <source>
        <dbReference type="ARBA" id="ARBA00022840"/>
    </source>
</evidence>
<evidence type="ECO:0000256" key="3">
    <source>
        <dbReference type="ARBA" id="ARBA00012895"/>
    </source>
</evidence>
<organism evidence="11 12">
    <name type="scientific">Molorchus minor</name>
    <dbReference type="NCBI Taxonomy" id="1323400"/>
    <lineage>
        <taxon>Eukaryota</taxon>
        <taxon>Metazoa</taxon>
        <taxon>Ecdysozoa</taxon>
        <taxon>Arthropoda</taxon>
        <taxon>Hexapoda</taxon>
        <taxon>Insecta</taxon>
        <taxon>Pterygota</taxon>
        <taxon>Neoptera</taxon>
        <taxon>Endopterygota</taxon>
        <taxon>Coleoptera</taxon>
        <taxon>Polyphaga</taxon>
        <taxon>Cucujiformia</taxon>
        <taxon>Chrysomeloidea</taxon>
        <taxon>Cerambycidae</taxon>
        <taxon>Lamiinae</taxon>
        <taxon>Monochamini</taxon>
        <taxon>Molorchus</taxon>
    </lineage>
</organism>
<comment type="caution">
    <text evidence="9">Lacks conserved residue(s) required for the propagation of feature annotation.</text>
</comment>
<evidence type="ECO:0000256" key="1">
    <source>
        <dbReference type="ARBA" id="ARBA00000185"/>
    </source>
</evidence>
<evidence type="ECO:0000256" key="8">
    <source>
        <dbReference type="ARBA" id="ARBA00023235"/>
    </source>
</evidence>
<dbReference type="InterPro" id="IPR002205">
    <property type="entry name" value="Topo_IIA_dom_A"/>
</dbReference>
<dbReference type="PANTHER" id="PTHR10169">
    <property type="entry name" value="DNA TOPOISOMERASE/GYRASE"/>
    <property type="match status" value="1"/>
</dbReference>
<keyword evidence="12" id="KW-1185">Reference proteome</keyword>
<evidence type="ECO:0000256" key="2">
    <source>
        <dbReference type="ARBA" id="ARBA00001946"/>
    </source>
</evidence>
<name>A0ABQ9J304_9CUCU</name>
<comment type="cofactor">
    <cofactor evidence="2">
        <name>Mg(2+)</name>
        <dbReference type="ChEBI" id="CHEBI:18420"/>
    </cofactor>
</comment>
<reference evidence="11" key="1">
    <citation type="journal article" date="2023" name="Insect Mol. Biol.">
        <title>Genome sequencing provides insights into the evolution of gene families encoding plant cell wall-degrading enzymes in longhorned beetles.</title>
        <authorList>
            <person name="Shin N.R."/>
            <person name="Okamura Y."/>
            <person name="Kirsch R."/>
            <person name="Pauchet Y."/>
        </authorList>
    </citation>
    <scope>NUCLEOTIDE SEQUENCE</scope>
    <source>
        <strain evidence="11">MMC_N1</strain>
    </source>
</reference>
<dbReference type="EC" id="5.6.2.2" evidence="3"/>
<evidence type="ECO:0000313" key="12">
    <source>
        <dbReference type="Proteomes" id="UP001162164"/>
    </source>
</evidence>